<organism evidence="2 3">
    <name type="scientific">Phocaeicola vulgatus</name>
    <name type="common">Bacteroides vulgatus</name>
    <dbReference type="NCBI Taxonomy" id="821"/>
    <lineage>
        <taxon>Bacteria</taxon>
        <taxon>Pseudomonadati</taxon>
        <taxon>Bacteroidota</taxon>
        <taxon>Bacteroidia</taxon>
        <taxon>Bacteroidales</taxon>
        <taxon>Bacteroidaceae</taxon>
        <taxon>Phocaeicola</taxon>
    </lineage>
</organism>
<reference evidence="3" key="1">
    <citation type="submission" date="2015-10" db="EMBL/GenBank/DDBJ databases">
        <title>Extensive mobilome-driven genome diversification in gut-associated Bacteroides vulgatus mpk.</title>
        <authorList>
            <person name="Beier S."/>
            <person name="Lange A."/>
            <person name="Huson D.H."/>
            <person name="Frick J.-S."/>
            <person name="Autenrieth I.B."/>
        </authorList>
    </citation>
    <scope>NUCLEOTIDE SEQUENCE [LARGE SCALE GENOMIC DNA]</scope>
    <source>
        <strain evidence="3">mpk</strain>
    </source>
</reference>
<name>A0A0P0M1P4_PHOVU</name>
<accession>A0A0P0M1P4</accession>
<evidence type="ECO:0000256" key="1">
    <source>
        <dbReference type="SAM" id="MobiDB-lite"/>
    </source>
</evidence>
<protein>
    <recommendedName>
        <fullName evidence="4">Efflux RND transporter periplasmic adaptor subunit</fullName>
    </recommendedName>
</protein>
<feature type="region of interest" description="Disordered" evidence="1">
    <location>
        <begin position="20"/>
        <end position="60"/>
    </location>
</feature>
<dbReference type="PATRIC" id="fig|821.40.peg.1511"/>
<dbReference type="AlphaFoldDB" id="A0A0P0M1P4"/>
<dbReference type="PROSITE" id="PS51257">
    <property type="entry name" value="PROKAR_LIPOPROTEIN"/>
    <property type="match status" value="1"/>
</dbReference>
<dbReference type="EMBL" id="CP013020">
    <property type="protein sequence ID" value="ALK83885.1"/>
    <property type="molecule type" value="Genomic_DNA"/>
</dbReference>
<reference evidence="2 3" key="2">
    <citation type="journal article" date="2016" name="Genome Biol. Evol.">
        <title>Extensive mobilome-driven genome diversification in mouse gut-associated Bacteroides vulgatus mpk.</title>
        <authorList>
            <person name="Lange A."/>
            <person name="Beier S."/>
            <person name="Steimle A."/>
            <person name="Autenrieth I.B."/>
            <person name="Huson D.H."/>
            <person name="Frick J.S."/>
        </authorList>
    </citation>
    <scope>NUCLEOTIDE SEQUENCE [LARGE SCALE GENOMIC DNA]</scope>
    <source>
        <strain evidence="3">mpk</strain>
    </source>
</reference>
<proteinExistence type="predicted"/>
<gene>
    <name evidence="2" type="ORF">BvMPK_1276</name>
</gene>
<sequence length="82" mass="9368">MKKLIFMGVLGLFLLGSCNSKSGHDHEGHDHGTEEAHNHDHEGHDHNHEGMTMKKKTTTMRMKVTKGIIMKRKLLQPDIPMR</sequence>
<evidence type="ECO:0008006" key="4">
    <source>
        <dbReference type="Google" id="ProtNLM"/>
    </source>
</evidence>
<evidence type="ECO:0000313" key="2">
    <source>
        <dbReference type="EMBL" id="ALK83885.1"/>
    </source>
</evidence>
<evidence type="ECO:0000313" key="3">
    <source>
        <dbReference type="Proteomes" id="UP000061587"/>
    </source>
</evidence>
<feature type="compositionally biased region" description="Basic and acidic residues" evidence="1">
    <location>
        <begin position="22"/>
        <end position="52"/>
    </location>
</feature>
<dbReference type="Proteomes" id="UP000061587">
    <property type="component" value="Chromosome"/>
</dbReference>